<protein>
    <submittedName>
        <fullName evidence="2">Retrovirus-related Pol polyprotein LINE-1</fullName>
    </submittedName>
</protein>
<dbReference type="EMBL" id="BMAT01000399">
    <property type="protein sequence ID" value="GFR65678.1"/>
    <property type="molecule type" value="Genomic_DNA"/>
</dbReference>
<gene>
    <name evidence="2" type="ORF">ElyMa_000208500</name>
</gene>
<dbReference type="Proteomes" id="UP000762676">
    <property type="component" value="Unassembled WGS sequence"/>
</dbReference>
<organism evidence="2 3">
    <name type="scientific">Elysia marginata</name>
    <dbReference type="NCBI Taxonomy" id="1093978"/>
    <lineage>
        <taxon>Eukaryota</taxon>
        <taxon>Metazoa</taxon>
        <taxon>Spiralia</taxon>
        <taxon>Lophotrochozoa</taxon>
        <taxon>Mollusca</taxon>
        <taxon>Gastropoda</taxon>
        <taxon>Heterobranchia</taxon>
        <taxon>Euthyneura</taxon>
        <taxon>Panpulmonata</taxon>
        <taxon>Sacoglossa</taxon>
        <taxon>Placobranchoidea</taxon>
        <taxon>Plakobranchidae</taxon>
        <taxon>Elysia</taxon>
    </lineage>
</organism>
<comment type="caution">
    <text evidence="2">The sequence shown here is derived from an EMBL/GenBank/DDBJ whole genome shotgun (WGS) entry which is preliminary data.</text>
</comment>
<evidence type="ECO:0000313" key="2">
    <source>
        <dbReference type="EMBL" id="GFR65678.1"/>
    </source>
</evidence>
<name>A0AAV4EX64_9GAST</name>
<evidence type="ECO:0000313" key="3">
    <source>
        <dbReference type="Proteomes" id="UP000762676"/>
    </source>
</evidence>
<feature type="compositionally biased region" description="Basic and acidic residues" evidence="1">
    <location>
        <begin position="70"/>
        <end position="87"/>
    </location>
</feature>
<sequence>MKVKLIPGREMINIISAYGPQVGEKEANKEELTKDLECMIDSIPVGEKVMIGADLNAYLGEGGEGYRRIHGGEGYGKQDCRRAESPRKPGGSRHGSC</sequence>
<reference evidence="2 3" key="1">
    <citation type="journal article" date="2021" name="Elife">
        <title>Chloroplast acquisition without the gene transfer in kleptoplastic sea slugs, Plakobranchus ocellatus.</title>
        <authorList>
            <person name="Maeda T."/>
            <person name="Takahashi S."/>
            <person name="Yoshida T."/>
            <person name="Shimamura S."/>
            <person name="Takaki Y."/>
            <person name="Nagai Y."/>
            <person name="Toyoda A."/>
            <person name="Suzuki Y."/>
            <person name="Arimoto A."/>
            <person name="Ishii H."/>
            <person name="Satoh N."/>
            <person name="Nishiyama T."/>
            <person name="Hasebe M."/>
            <person name="Maruyama T."/>
            <person name="Minagawa J."/>
            <person name="Obokata J."/>
            <person name="Shigenobu S."/>
        </authorList>
    </citation>
    <scope>NUCLEOTIDE SEQUENCE [LARGE SCALE GENOMIC DNA]</scope>
</reference>
<dbReference type="AlphaFoldDB" id="A0AAV4EX64"/>
<evidence type="ECO:0000256" key="1">
    <source>
        <dbReference type="SAM" id="MobiDB-lite"/>
    </source>
</evidence>
<keyword evidence="3" id="KW-1185">Reference proteome</keyword>
<accession>A0AAV4EX64</accession>
<proteinExistence type="predicted"/>
<feature type="region of interest" description="Disordered" evidence="1">
    <location>
        <begin position="70"/>
        <end position="97"/>
    </location>
</feature>